<organism evidence="2 3">
    <name type="scientific">Fibrisoma limi BUZ 3</name>
    <dbReference type="NCBI Taxonomy" id="1185876"/>
    <lineage>
        <taxon>Bacteria</taxon>
        <taxon>Pseudomonadati</taxon>
        <taxon>Bacteroidota</taxon>
        <taxon>Cytophagia</taxon>
        <taxon>Cytophagales</taxon>
        <taxon>Spirosomataceae</taxon>
        <taxon>Fibrisoma</taxon>
    </lineage>
</organism>
<evidence type="ECO:0000256" key="1">
    <source>
        <dbReference type="SAM" id="SignalP"/>
    </source>
</evidence>
<keyword evidence="1" id="KW-0732">Signal</keyword>
<dbReference type="AlphaFoldDB" id="I2GMX5"/>
<proteinExistence type="predicted"/>
<name>I2GMX5_9BACT</name>
<accession>I2GMX5</accession>
<dbReference type="EMBL" id="CAIT01000009">
    <property type="protein sequence ID" value="CCH55253.1"/>
    <property type="molecule type" value="Genomic_DNA"/>
</dbReference>
<comment type="caution">
    <text evidence="2">The sequence shown here is derived from an EMBL/GenBank/DDBJ whole genome shotgun (WGS) entry which is preliminary data.</text>
</comment>
<feature type="signal peptide" evidence="1">
    <location>
        <begin position="1"/>
        <end position="19"/>
    </location>
</feature>
<dbReference type="STRING" id="1185876.BN8_04501"/>
<gene>
    <name evidence="2" type="ORF">BN8_04501</name>
</gene>
<dbReference type="RefSeq" id="WP_009283823.1">
    <property type="nucleotide sequence ID" value="NZ_CAIT01000009.1"/>
</dbReference>
<protein>
    <recommendedName>
        <fullName evidence="4">Lipoprotein</fullName>
    </recommendedName>
</protein>
<evidence type="ECO:0000313" key="2">
    <source>
        <dbReference type="EMBL" id="CCH55253.1"/>
    </source>
</evidence>
<evidence type="ECO:0000313" key="3">
    <source>
        <dbReference type="Proteomes" id="UP000009309"/>
    </source>
</evidence>
<reference evidence="2 3" key="1">
    <citation type="journal article" date="2012" name="J. Bacteriol.">
        <title>Genome Sequence of the Filamentous Bacterium Fibrisoma limi BUZ 3T.</title>
        <authorList>
            <person name="Filippini M."/>
            <person name="Qi W."/>
            <person name="Jaenicke S."/>
            <person name="Goesmann A."/>
            <person name="Smits T.H."/>
            <person name="Bagheri H.C."/>
        </authorList>
    </citation>
    <scope>NUCLEOTIDE SEQUENCE [LARGE SCALE GENOMIC DNA]</scope>
    <source>
        <strain evidence="3">BUZ 3T</strain>
    </source>
</reference>
<dbReference type="Proteomes" id="UP000009309">
    <property type="component" value="Unassembled WGS sequence"/>
</dbReference>
<sequence>MSRFLLIGALLGLTVFSNACRNRQQADSKATDSSAVVAGTAGSGEAAVTGRLDSLGLTSDSHWRGINLGDPIATVRATEKGELFESDNEHVGYTIEFPNLESADFLYYQTGQHVSAIVADIFLNSPQSVKTYQQDLQTFFTACYGQPVTQEGAMIWTGPKAEKVSLKDVSKGKDYGLKVRINPAGAPTTASIK</sequence>
<dbReference type="OrthoDB" id="958015at2"/>
<evidence type="ECO:0008006" key="4">
    <source>
        <dbReference type="Google" id="ProtNLM"/>
    </source>
</evidence>
<feature type="chain" id="PRO_5003660028" description="Lipoprotein" evidence="1">
    <location>
        <begin position="20"/>
        <end position="193"/>
    </location>
</feature>
<keyword evidence="3" id="KW-1185">Reference proteome</keyword>
<dbReference type="eggNOG" id="ENOG5032SN4">
    <property type="taxonomic scope" value="Bacteria"/>
</dbReference>